<dbReference type="GO" id="GO:0008235">
    <property type="term" value="F:metalloexopeptidase activity"/>
    <property type="evidence" value="ECO:0007669"/>
    <property type="project" value="InterPro"/>
</dbReference>
<dbReference type="Gene3D" id="3.40.630.10">
    <property type="entry name" value="Zn peptidases"/>
    <property type="match status" value="1"/>
</dbReference>
<evidence type="ECO:0000256" key="4">
    <source>
        <dbReference type="ARBA" id="ARBA00022723"/>
    </source>
</evidence>
<sequence>MKLLSTGVLLSLVTLDVTAFHVLDALHTAQSLLPSFSLDVADRLIVTSDTSAPITVSEREKLRLKRSGVNFFDVTEHKSWFFTEKEEVVVPKYNYPVKAVHSEQVESLIENIDKEKLHDNLAEFSSFFSRYYKSESGRESAVWLLKKLKTLVKTRSDLDVNVTLAPFHHDWTQFSTIVSIKGSKRPDDIVVVGCHQDSTNLLFPTLMKAPGADDDGSGVTTNLEALRILLSNGFAPENTVEFHFYSAEEGGLLGSLDIFNWYKKQQKKVVAMLQQDMTGYVQKTLDNGIEEHVGVIDDNVNPELTEFVKLVIDTYLSIPWRATSCGYACSDHASALKNGYPSSFIIESEFKYTSPYIHSTGDTLDRLSFDHIAEFTKLVLGYTVELGNHEFEIVKE</sequence>
<dbReference type="InterPro" id="IPR045175">
    <property type="entry name" value="M28_fam"/>
</dbReference>
<dbReference type="InterPro" id="IPR007484">
    <property type="entry name" value="Peptidase_M28"/>
</dbReference>
<evidence type="ECO:0000256" key="9">
    <source>
        <dbReference type="RuleBase" id="RU361240"/>
    </source>
</evidence>
<dbReference type="EC" id="3.4.-.-" evidence="9"/>
<evidence type="ECO:0000256" key="8">
    <source>
        <dbReference type="ARBA" id="ARBA00043962"/>
    </source>
</evidence>
<evidence type="ECO:0000256" key="7">
    <source>
        <dbReference type="ARBA" id="ARBA00022833"/>
    </source>
</evidence>
<feature type="signal peptide" evidence="9">
    <location>
        <begin position="1"/>
        <end position="19"/>
    </location>
</feature>
<gene>
    <name evidence="11" type="ORF">CYFA0S_28e00342g</name>
</gene>
<dbReference type="SUPFAM" id="SSF53187">
    <property type="entry name" value="Zn-dependent exopeptidases"/>
    <property type="match status" value="1"/>
</dbReference>
<dbReference type="PANTHER" id="PTHR12147:SF56">
    <property type="entry name" value="AMINOPEPTIDASE YDR415C-RELATED"/>
    <property type="match status" value="1"/>
</dbReference>
<keyword evidence="7 9" id="KW-0862">Zinc</keyword>
<dbReference type="CDD" id="cd03879">
    <property type="entry name" value="M28_AAP"/>
    <property type="match status" value="1"/>
</dbReference>
<comment type="similarity">
    <text evidence="8">Belongs to the peptidase M28 family. M28E subfamily.</text>
</comment>
<name>A0A061BAX9_CYBFA</name>
<keyword evidence="4 9" id="KW-0479">Metal-binding</keyword>
<dbReference type="PANTHER" id="PTHR12147">
    <property type="entry name" value="METALLOPEPTIDASE M28 FAMILY MEMBER"/>
    <property type="match status" value="1"/>
</dbReference>
<comment type="cofactor">
    <cofactor evidence="1">
        <name>Zn(2+)</name>
        <dbReference type="ChEBI" id="CHEBI:29105"/>
    </cofactor>
</comment>
<accession>A0A061BAX9</accession>
<evidence type="ECO:0000256" key="2">
    <source>
        <dbReference type="ARBA" id="ARBA00022438"/>
    </source>
</evidence>
<dbReference type="GO" id="GO:0004177">
    <property type="term" value="F:aminopeptidase activity"/>
    <property type="evidence" value="ECO:0007669"/>
    <property type="project" value="UniProtKB-KW"/>
</dbReference>
<feature type="chain" id="PRO_5005102631" description="Peptide hydrolase" evidence="9">
    <location>
        <begin position="20"/>
        <end position="396"/>
    </location>
</feature>
<evidence type="ECO:0000256" key="1">
    <source>
        <dbReference type="ARBA" id="ARBA00001947"/>
    </source>
</evidence>
<keyword evidence="6 9" id="KW-0378">Hydrolase</keyword>
<dbReference type="EMBL" id="LK052913">
    <property type="protein sequence ID" value="CDR47080.1"/>
    <property type="molecule type" value="Genomic_DNA"/>
</dbReference>
<dbReference type="PhylomeDB" id="A0A061BAX9"/>
<evidence type="ECO:0000259" key="10">
    <source>
        <dbReference type="Pfam" id="PF04389"/>
    </source>
</evidence>
<organism evidence="11">
    <name type="scientific">Cyberlindnera fabianii</name>
    <name type="common">Yeast</name>
    <name type="synonym">Hansenula fabianii</name>
    <dbReference type="NCBI Taxonomy" id="36022"/>
    <lineage>
        <taxon>Eukaryota</taxon>
        <taxon>Fungi</taxon>
        <taxon>Dikarya</taxon>
        <taxon>Ascomycota</taxon>
        <taxon>Saccharomycotina</taxon>
        <taxon>Saccharomycetes</taxon>
        <taxon>Phaffomycetales</taxon>
        <taxon>Phaffomycetaceae</taxon>
        <taxon>Cyberlindnera</taxon>
    </lineage>
</organism>
<dbReference type="Pfam" id="PF04389">
    <property type="entry name" value="Peptidase_M28"/>
    <property type="match status" value="1"/>
</dbReference>
<dbReference type="OrthoDB" id="2214at2759"/>
<dbReference type="FunFam" id="3.40.630.10:FF:000042">
    <property type="entry name" value="Peptide hydrolase"/>
    <property type="match status" value="1"/>
</dbReference>
<keyword evidence="5 9" id="KW-0732">Signal</keyword>
<dbReference type="GO" id="GO:0006508">
    <property type="term" value="P:proteolysis"/>
    <property type="evidence" value="ECO:0007669"/>
    <property type="project" value="UniProtKB-KW"/>
</dbReference>
<evidence type="ECO:0000313" key="11">
    <source>
        <dbReference type="EMBL" id="CDR47080.1"/>
    </source>
</evidence>
<dbReference type="VEuPathDB" id="FungiDB:BON22_4632"/>
<evidence type="ECO:0000256" key="3">
    <source>
        <dbReference type="ARBA" id="ARBA00022670"/>
    </source>
</evidence>
<reference evidence="11" key="1">
    <citation type="journal article" date="2014" name="Genome Announc.">
        <title>Genome sequence of the yeast Cyberlindnera fabianii (Hansenula fabianii).</title>
        <authorList>
            <person name="Freel K.C."/>
            <person name="Sarilar V."/>
            <person name="Neuveglise C."/>
            <person name="Devillers H."/>
            <person name="Friedrich A."/>
            <person name="Schacherer J."/>
        </authorList>
    </citation>
    <scope>NUCLEOTIDE SEQUENCE</scope>
    <source>
        <strain evidence="11">YJS4271</strain>
    </source>
</reference>
<keyword evidence="2" id="KW-0031">Aminopeptidase</keyword>
<keyword evidence="3 9" id="KW-0645">Protease</keyword>
<proteinExistence type="inferred from homology"/>
<protein>
    <recommendedName>
        <fullName evidence="9">Peptide hydrolase</fullName>
        <ecNumber evidence="9">3.4.-.-</ecNumber>
    </recommendedName>
</protein>
<dbReference type="AlphaFoldDB" id="A0A061BAX9"/>
<feature type="domain" description="Peptidase M28" evidence="10">
    <location>
        <begin position="177"/>
        <end position="381"/>
    </location>
</feature>
<evidence type="ECO:0000256" key="5">
    <source>
        <dbReference type="ARBA" id="ARBA00022729"/>
    </source>
</evidence>
<evidence type="ECO:0000256" key="6">
    <source>
        <dbReference type="ARBA" id="ARBA00022801"/>
    </source>
</evidence>
<dbReference type="GO" id="GO:0046872">
    <property type="term" value="F:metal ion binding"/>
    <property type="evidence" value="ECO:0007669"/>
    <property type="project" value="UniProtKB-KW"/>
</dbReference>